<keyword evidence="1" id="KW-0378">Hydrolase</keyword>
<dbReference type="Pfam" id="PF13419">
    <property type="entry name" value="HAD_2"/>
    <property type="match status" value="1"/>
</dbReference>
<dbReference type="InterPro" id="IPR050155">
    <property type="entry name" value="HAD-like_hydrolase_sf"/>
</dbReference>
<proteinExistence type="predicted"/>
<dbReference type="SFLD" id="SFLDS00003">
    <property type="entry name" value="Haloacid_Dehalogenase"/>
    <property type="match status" value="1"/>
</dbReference>
<dbReference type="InterPro" id="IPR041492">
    <property type="entry name" value="HAD_2"/>
</dbReference>
<dbReference type="SUPFAM" id="SSF56784">
    <property type="entry name" value="HAD-like"/>
    <property type="match status" value="1"/>
</dbReference>
<dbReference type="Gene3D" id="3.40.50.1000">
    <property type="entry name" value="HAD superfamily/HAD-like"/>
    <property type="match status" value="1"/>
</dbReference>
<dbReference type="SFLD" id="SFLDG01129">
    <property type="entry name" value="C1.5:_HAD__Beta-PGM__Phosphata"/>
    <property type="match status" value="1"/>
</dbReference>
<dbReference type="PANTHER" id="PTHR43434">
    <property type="entry name" value="PHOSPHOGLYCOLATE PHOSPHATASE"/>
    <property type="match status" value="1"/>
</dbReference>
<dbReference type="AlphaFoldDB" id="A0A7J2U3K0"/>
<organism evidence="1">
    <name type="scientific">Ignisphaera aggregans</name>
    <dbReference type="NCBI Taxonomy" id="334771"/>
    <lineage>
        <taxon>Archaea</taxon>
        <taxon>Thermoproteota</taxon>
        <taxon>Thermoprotei</taxon>
        <taxon>Desulfurococcales</taxon>
        <taxon>Desulfurococcaceae</taxon>
        <taxon>Ignisphaera</taxon>
    </lineage>
</organism>
<dbReference type="InterPro" id="IPR023214">
    <property type="entry name" value="HAD_sf"/>
</dbReference>
<dbReference type="PANTHER" id="PTHR43434:SF1">
    <property type="entry name" value="PHOSPHOGLYCOLATE PHOSPHATASE"/>
    <property type="match status" value="1"/>
</dbReference>
<dbReference type="GO" id="GO:0008967">
    <property type="term" value="F:phosphoglycolate phosphatase activity"/>
    <property type="evidence" value="ECO:0007669"/>
    <property type="project" value="TreeGrafter"/>
</dbReference>
<comment type="caution">
    <text evidence="1">The sequence shown here is derived from an EMBL/GenBank/DDBJ whole genome shotgun (WGS) entry which is preliminary data.</text>
</comment>
<reference evidence="1" key="1">
    <citation type="journal article" date="2020" name="mSystems">
        <title>Genome- and Community-Level Interaction Insights into Carbon Utilization and Element Cycling Functions of Hydrothermarchaeota in Hydrothermal Sediment.</title>
        <authorList>
            <person name="Zhou Z."/>
            <person name="Liu Y."/>
            <person name="Xu W."/>
            <person name="Pan J."/>
            <person name="Luo Z.H."/>
            <person name="Li M."/>
        </authorList>
    </citation>
    <scope>NUCLEOTIDE SEQUENCE [LARGE SCALE GENOMIC DNA]</scope>
    <source>
        <strain evidence="1">SpSt-125</strain>
    </source>
</reference>
<evidence type="ECO:0000313" key="1">
    <source>
        <dbReference type="EMBL" id="HEM66897.1"/>
    </source>
</evidence>
<dbReference type="EMBL" id="DSEU01000038">
    <property type="protein sequence ID" value="HEM66897.1"/>
    <property type="molecule type" value="Genomic_DNA"/>
</dbReference>
<dbReference type="InterPro" id="IPR036412">
    <property type="entry name" value="HAD-like_sf"/>
</dbReference>
<name>A0A7J2U3K0_9CREN</name>
<sequence>MKTKPPHQKSFSTHRCISMAVKSIIFDVDGTLVLLPIDWDRVSKLIAVESCSANSFLGFVYKCHGTESFWRVHKVLEGLELEAVKKLIVLDNSPDFVKRLCRRYLVGFVTMQSRDAAEAILSRLGLIDCMKVLVSRESARNRVEQVAKAIKMLSAEPDKVLFIGDKVLDGFAAYVNGIRAVVVLRGNTCNRVSDTDYIIEDLEALGIPVAKSLAEAIEISAKMNWIELL</sequence>
<dbReference type="GO" id="GO:0006281">
    <property type="term" value="P:DNA repair"/>
    <property type="evidence" value="ECO:0007669"/>
    <property type="project" value="TreeGrafter"/>
</dbReference>
<protein>
    <submittedName>
        <fullName evidence="1">HAD family hydrolase</fullName>
    </submittedName>
</protein>
<accession>A0A7J2U3K0</accession>
<gene>
    <name evidence="1" type="ORF">ENO26_04920</name>
</gene>